<dbReference type="PANTHER" id="PTHR19328">
    <property type="entry name" value="HEDGEHOG-INTERACTING PROTEIN"/>
    <property type="match status" value="1"/>
</dbReference>
<evidence type="ECO:0000313" key="8">
    <source>
        <dbReference type="EMBL" id="MBK1879447.1"/>
    </source>
</evidence>
<dbReference type="InterPro" id="IPR036909">
    <property type="entry name" value="Cyt_c-like_dom_sf"/>
</dbReference>
<evidence type="ECO:0000256" key="5">
    <source>
        <dbReference type="SAM" id="SignalP"/>
    </source>
</evidence>
<organism evidence="8 9">
    <name type="scientific">Pelagicoccus mobilis</name>
    <dbReference type="NCBI Taxonomy" id="415221"/>
    <lineage>
        <taxon>Bacteria</taxon>
        <taxon>Pseudomonadati</taxon>
        <taxon>Verrucomicrobiota</taxon>
        <taxon>Opitutia</taxon>
        <taxon>Puniceicoccales</taxon>
        <taxon>Pelagicoccaceae</taxon>
        <taxon>Pelagicoccus</taxon>
    </lineage>
</organism>
<dbReference type="Gene3D" id="2.120.10.30">
    <property type="entry name" value="TolB, C-terminal domain"/>
    <property type="match status" value="1"/>
</dbReference>
<keyword evidence="9" id="KW-1185">Reference proteome</keyword>
<dbReference type="GO" id="GO:0020037">
    <property type="term" value="F:heme binding"/>
    <property type="evidence" value="ECO:0007669"/>
    <property type="project" value="InterPro"/>
</dbReference>
<dbReference type="Pfam" id="PF13442">
    <property type="entry name" value="Cytochrome_CBB3"/>
    <property type="match status" value="1"/>
</dbReference>
<feature type="region of interest" description="Disordered" evidence="4">
    <location>
        <begin position="835"/>
        <end position="855"/>
    </location>
</feature>
<gene>
    <name evidence="8" type="ORF">JIN87_21355</name>
</gene>
<dbReference type="EMBL" id="JAENIL010000048">
    <property type="protein sequence ID" value="MBK1879447.1"/>
    <property type="molecule type" value="Genomic_DNA"/>
</dbReference>
<evidence type="ECO:0000313" key="9">
    <source>
        <dbReference type="Proteomes" id="UP000617628"/>
    </source>
</evidence>
<dbReference type="SUPFAM" id="SSF46626">
    <property type="entry name" value="Cytochrome c"/>
    <property type="match status" value="1"/>
</dbReference>
<accession>A0A934S459</accession>
<dbReference type="Pfam" id="PF07995">
    <property type="entry name" value="GSDH"/>
    <property type="match status" value="2"/>
</dbReference>
<dbReference type="RefSeq" id="WP_200357660.1">
    <property type="nucleotide sequence ID" value="NZ_JAENIL010000048.1"/>
</dbReference>
<dbReference type="SUPFAM" id="SSF48695">
    <property type="entry name" value="Multiheme cytochromes"/>
    <property type="match status" value="1"/>
</dbReference>
<evidence type="ECO:0000256" key="2">
    <source>
        <dbReference type="ARBA" id="ARBA00022723"/>
    </source>
</evidence>
<feature type="domain" description="Cytochrome c" evidence="7">
    <location>
        <begin position="649"/>
        <end position="741"/>
    </location>
</feature>
<sequence>MRHCLLPAAVSLLILSLASSLFAQRVANDTLDFPSSFSTGDYEFEEILNVTAILAIATPPGDTQNVYLAERAGRISIANDLENGTTTNALFLDITSKVTTNLENGLLGLAFHPQYETNGFFYVFYTTQESGQPTNRLSRFTRSTQNPLLADPNSEFILFDQHDEAANHNGGSLSFGLDGYLYVGVGDEGGGGDNFQNGQRIDRDLFAGLLRIDVDKRPGNFEPTLHPAIPRDNQNLAPFSIPADNPLVSAWQEAGAELDSDLRLEFYAIGLRNPWHMDIDPLTGEIWVSDVGEDSYEEINLIQKGGNYGWPNREGSHPFEHNRTVPPEFGPLLDPVYEYGRDQGPSVSGGIVYRGAGLPELYGAYIFSDFYHNHTWALRWSEESSDYEATRIGTLASVSAYGRDPRNGELLAGNIWGGLGTLVRSDSSNAPDFPQTLSETGAFSDLANLTPEAGIYTYEPQMPFWSDHAIKSRWVSIPGSEQVAYSQDDPWTFPEGSVWVKHFELESERGNPASRKRIETRFLVKTETGVYGLSYQWNDDETEASLVPEEGVSIDFPITENGQQSTQTWQVPSRQQCLGCHTPAAGFALSFNTRQLNRIGQHDGQSENTLEYFSRLGVLDTQISDTSNLPRHHLPGDDSVSLETRARSYLAVNCVSCHQPNGGTTSSWDARAHLTLEATGLLDGEAANNGGDTNKRLVVAGSPENSIVLDRMAARDGFKRMPPFGSNELDEEGINLITQWIARHGVEGLFETWQIEHFSSTQLPEAAPDADPDFDGNSNRLEFLSGTLPLDPQSVWRPNFNRDGNSLTVSFPIAPGRTFTIEKSVDLSTWTDWQVEGNPPQSSDAEANVQGPLTDSDENAFFRVTIDE</sequence>
<keyword evidence="1" id="KW-0349">Heme</keyword>
<dbReference type="InterPro" id="IPR011042">
    <property type="entry name" value="6-blade_b-propeller_TolB-like"/>
</dbReference>
<dbReference type="GO" id="GO:0046872">
    <property type="term" value="F:metal ion binding"/>
    <property type="evidence" value="ECO:0007669"/>
    <property type="project" value="UniProtKB-KW"/>
</dbReference>
<protein>
    <submittedName>
        <fullName evidence="8">PQQ-dependent sugar dehydrogenase</fullName>
    </submittedName>
</protein>
<dbReference type="PANTHER" id="PTHR19328:SF75">
    <property type="entry name" value="ALDOSE SUGAR DEHYDROGENASE YLII"/>
    <property type="match status" value="1"/>
</dbReference>
<feature type="domain" description="Glucose/Sorbosone dehydrogenase" evidence="6">
    <location>
        <begin position="240"/>
        <end position="385"/>
    </location>
</feature>
<dbReference type="GO" id="GO:0009055">
    <property type="term" value="F:electron transfer activity"/>
    <property type="evidence" value="ECO:0007669"/>
    <property type="project" value="InterPro"/>
</dbReference>
<dbReference type="InterPro" id="IPR012938">
    <property type="entry name" value="Glc/Sorbosone_DH"/>
</dbReference>
<evidence type="ECO:0000256" key="3">
    <source>
        <dbReference type="ARBA" id="ARBA00023004"/>
    </source>
</evidence>
<proteinExistence type="predicted"/>
<dbReference type="Proteomes" id="UP000617628">
    <property type="component" value="Unassembled WGS sequence"/>
</dbReference>
<dbReference type="InterPro" id="IPR011041">
    <property type="entry name" value="Quinoprot_gluc/sorb_DH_b-prop"/>
</dbReference>
<name>A0A934S459_9BACT</name>
<reference evidence="8" key="1">
    <citation type="submission" date="2021-01" db="EMBL/GenBank/DDBJ databases">
        <title>Modified the classification status of verrucomicrobia.</title>
        <authorList>
            <person name="Feng X."/>
        </authorList>
    </citation>
    <scope>NUCLEOTIDE SEQUENCE</scope>
    <source>
        <strain evidence="8">KCTC 13126</strain>
    </source>
</reference>
<dbReference type="AlphaFoldDB" id="A0A934S459"/>
<keyword evidence="3" id="KW-0408">Iron</keyword>
<dbReference type="SUPFAM" id="SSF50952">
    <property type="entry name" value="Soluble quinoprotein glucose dehydrogenase"/>
    <property type="match status" value="1"/>
</dbReference>
<evidence type="ECO:0000256" key="1">
    <source>
        <dbReference type="ARBA" id="ARBA00022617"/>
    </source>
</evidence>
<evidence type="ECO:0000259" key="6">
    <source>
        <dbReference type="Pfam" id="PF07995"/>
    </source>
</evidence>
<feature type="domain" description="Glucose/Sorbosone dehydrogenase" evidence="6">
    <location>
        <begin position="64"/>
        <end position="199"/>
    </location>
</feature>
<evidence type="ECO:0000256" key="4">
    <source>
        <dbReference type="SAM" id="MobiDB-lite"/>
    </source>
</evidence>
<feature type="chain" id="PRO_5037717525" evidence="5">
    <location>
        <begin position="24"/>
        <end position="868"/>
    </location>
</feature>
<keyword evidence="2" id="KW-0479">Metal-binding</keyword>
<dbReference type="InterPro" id="IPR036280">
    <property type="entry name" value="Multihaem_cyt_sf"/>
</dbReference>
<dbReference type="InterPro" id="IPR009056">
    <property type="entry name" value="Cyt_c-like_dom"/>
</dbReference>
<dbReference type="Gene3D" id="1.10.760.10">
    <property type="entry name" value="Cytochrome c-like domain"/>
    <property type="match status" value="1"/>
</dbReference>
<feature type="signal peptide" evidence="5">
    <location>
        <begin position="1"/>
        <end position="23"/>
    </location>
</feature>
<evidence type="ECO:0000259" key="7">
    <source>
        <dbReference type="Pfam" id="PF13442"/>
    </source>
</evidence>
<keyword evidence="5" id="KW-0732">Signal</keyword>
<comment type="caution">
    <text evidence="8">The sequence shown here is derived from an EMBL/GenBank/DDBJ whole genome shotgun (WGS) entry which is preliminary data.</text>
</comment>